<evidence type="ECO:0000313" key="6">
    <source>
        <dbReference type="Proteomes" id="UP000199302"/>
    </source>
</evidence>
<dbReference type="InterPro" id="IPR050763">
    <property type="entry name" value="ABC_transporter_ATP-binding"/>
</dbReference>
<dbReference type="InterPro" id="IPR003593">
    <property type="entry name" value="AAA+_ATPase"/>
</dbReference>
<gene>
    <name evidence="5" type="ORF">SAMN04515673_101198</name>
</gene>
<name>A0A1I6CQF0_9RHOB</name>
<organism evidence="5 6">
    <name type="scientific">Poseidonocella sedimentorum</name>
    <dbReference type="NCBI Taxonomy" id="871652"/>
    <lineage>
        <taxon>Bacteria</taxon>
        <taxon>Pseudomonadati</taxon>
        <taxon>Pseudomonadota</taxon>
        <taxon>Alphaproteobacteria</taxon>
        <taxon>Rhodobacterales</taxon>
        <taxon>Roseobacteraceae</taxon>
        <taxon>Poseidonocella</taxon>
    </lineage>
</organism>
<dbReference type="EMBL" id="FOYI01000001">
    <property type="protein sequence ID" value="SFQ95395.1"/>
    <property type="molecule type" value="Genomic_DNA"/>
</dbReference>
<keyword evidence="6" id="KW-1185">Reference proteome</keyword>
<dbReference type="InterPro" id="IPR027417">
    <property type="entry name" value="P-loop_NTPase"/>
</dbReference>
<evidence type="ECO:0000256" key="3">
    <source>
        <dbReference type="ARBA" id="ARBA00022840"/>
    </source>
</evidence>
<dbReference type="PANTHER" id="PTHR42711">
    <property type="entry name" value="ABC TRANSPORTER ATP-BINDING PROTEIN"/>
    <property type="match status" value="1"/>
</dbReference>
<feature type="domain" description="ABC transporter" evidence="4">
    <location>
        <begin position="6"/>
        <end position="241"/>
    </location>
</feature>
<evidence type="ECO:0000259" key="4">
    <source>
        <dbReference type="PROSITE" id="PS50893"/>
    </source>
</evidence>
<dbReference type="Pfam" id="PF00005">
    <property type="entry name" value="ABC_tran"/>
    <property type="match status" value="1"/>
</dbReference>
<dbReference type="InterPro" id="IPR017871">
    <property type="entry name" value="ABC_transporter-like_CS"/>
</dbReference>
<dbReference type="Gene3D" id="3.40.50.300">
    <property type="entry name" value="P-loop containing nucleotide triphosphate hydrolases"/>
    <property type="match status" value="1"/>
</dbReference>
<proteinExistence type="predicted"/>
<sequence>MTRHAIEIRELRKTYAAQAGEPPKEALKGIDLDIPAGSVFGLLGPNGAGKSTLINILAGLVLKTSGKVSIWGFDQDVNPRQSRASIGVMPQELNLDPFFPPRAALEVQAGLYGVPKSQRRTDEILEMIGLSDKANAYARTLSGGMRRRLLLGKALVHHPQVLVLDEPTAGVDIELRQMLWENVRRLNAERGTTIILTTHYLEEAEEMCDEIAIINHGSVIARDSTANLLGKLDTKCMVIQPDTPPERLPQGPGLEVETRKDGALAISYHALTTSAEDVLGAVRAAGITIRDVRTEQADLEDVFLKLTRSANAA</sequence>
<dbReference type="SUPFAM" id="SSF52540">
    <property type="entry name" value="P-loop containing nucleoside triphosphate hydrolases"/>
    <property type="match status" value="1"/>
</dbReference>
<keyword evidence="2" id="KW-0547">Nucleotide-binding</keyword>
<dbReference type="GO" id="GO:0005524">
    <property type="term" value="F:ATP binding"/>
    <property type="evidence" value="ECO:0007669"/>
    <property type="project" value="UniProtKB-KW"/>
</dbReference>
<evidence type="ECO:0000256" key="2">
    <source>
        <dbReference type="ARBA" id="ARBA00022741"/>
    </source>
</evidence>
<keyword evidence="3 5" id="KW-0067">ATP-binding</keyword>
<dbReference type="PROSITE" id="PS50893">
    <property type="entry name" value="ABC_TRANSPORTER_2"/>
    <property type="match status" value="1"/>
</dbReference>
<evidence type="ECO:0000256" key="1">
    <source>
        <dbReference type="ARBA" id="ARBA00022448"/>
    </source>
</evidence>
<keyword evidence="1" id="KW-0813">Transport</keyword>
<protein>
    <submittedName>
        <fullName evidence="5">ABC-2 type transport system ATP-binding protein</fullName>
    </submittedName>
</protein>
<reference evidence="5 6" key="1">
    <citation type="submission" date="2016-10" db="EMBL/GenBank/DDBJ databases">
        <authorList>
            <person name="de Groot N.N."/>
        </authorList>
    </citation>
    <scope>NUCLEOTIDE SEQUENCE [LARGE SCALE GENOMIC DNA]</scope>
    <source>
        <strain evidence="6">KMM 9023,NRIC 0796,JCM 17311,KCTC 23692</strain>
    </source>
</reference>
<dbReference type="OrthoDB" id="9778547at2"/>
<dbReference type="STRING" id="871652.SAMN04515673_101198"/>
<dbReference type="Proteomes" id="UP000199302">
    <property type="component" value="Unassembled WGS sequence"/>
</dbReference>
<dbReference type="RefSeq" id="WP_092075710.1">
    <property type="nucleotide sequence ID" value="NZ_FOYI01000001.1"/>
</dbReference>
<dbReference type="PROSITE" id="PS00211">
    <property type="entry name" value="ABC_TRANSPORTER_1"/>
    <property type="match status" value="1"/>
</dbReference>
<dbReference type="GO" id="GO:0016887">
    <property type="term" value="F:ATP hydrolysis activity"/>
    <property type="evidence" value="ECO:0007669"/>
    <property type="project" value="InterPro"/>
</dbReference>
<dbReference type="AlphaFoldDB" id="A0A1I6CQF0"/>
<dbReference type="PANTHER" id="PTHR42711:SF15">
    <property type="entry name" value="ABC-TYPE MULTIDRUG TRANSPORT SYSTEM, ATPASE COMPONENT"/>
    <property type="match status" value="1"/>
</dbReference>
<dbReference type="SMART" id="SM00382">
    <property type="entry name" value="AAA"/>
    <property type="match status" value="1"/>
</dbReference>
<dbReference type="InterPro" id="IPR003439">
    <property type="entry name" value="ABC_transporter-like_ATP-bd"/>
</dbReference>
<accession>A0A1I6CQF0</accession>
<evidence type="ECO:0000313" key="5">
    <source>
        <dbReference type="EMBL" id="SFQ95395.1"/>
    </source>
</evidence>